<evidence type="ECO:0000313" key="4">
    <source>
        <dbReference type="Proteomes" id="UP000799537"/>
    </source>
</evidence>
<dbReference type="OrthoDB" id="3650070at2759"/>
<dbReference type="EMBL" id="ML993585">
    <property type="protein sequence ID" value="KAF2170531.1"/>
    <property type="molecule type" value="Genomic_DNA"/>
</dbReference>
<dbReference type="SMART" id="SM00358">
    <property type="entry name" value="DSRM"/>
    <property type="match status" value="1"/>
</dbReference>
<sequence>MPENMSYHLESHMDDQSTSMGGESDREPTVVNAVDEEYFSRCYWSGKVFVHYILSDVVFRTSPSSWRGTQLEAELAQAVIDFPYADCVEQLDALRPIDVPSHGSSPYRGGHWAFMAKLGALLDREPETRAKLVHLIQSRGGTVHVNLGPSQTSPPSPPESESSLEAGEGNRMAMYTMKLNEWCMQRGKNMSYDDEQLSVDPPQWQVNVRIEGAIFTGRAKKKANARQIASKQACKELGIKV</sequence>
<gene>
    <name evidence="3" type="ORF">M409DRAFT_19351</name>
</gene>
<dbReference type="Pfam" id="PF00035">
    <property type="entry name" value="dsrm"/>
    <property type="match status" value="1"/>
</dbReference>
<dbReference type="GeneID" id="54558165"/>
<proteinExistence type="predicted"/>
<keyword evidence="4" id="KW-1185">Reference proteome</keyword>
<organism evidence="3 4">
    <name type="scientific">Zasmidium cellare ATCC 36951</name>
    <dbReference type="NCBI Taxonomy" id="1080233"/>
    <lineage>
        <taxon>Eukaryota</taxon>
        <taxon>Fungi</taxon>
        <taxon>Dikarya</taxon>
        <taxon>Ascomycota</taxon>
        <taxon>Pezizomycotina</taxon>
        <taxon>Dothideomycetes</taxon>
        <taxon>Dothideomycetidae</taxon>
        <taxon>Mycosphaerellales</taxon>
        <taxon>Mycosphaerellaceae</taxon>
        <taxon>Zasmidium</taxon>
    </lineage>
</organism>
<evidence type="ECO:0000313" key="3">
    <source>
        <dbReference type="EMBL" id="KAF2170531.1"/>
    </source>
</evidence>
<feature type="region of interest" description="Disordered" evidence="1">
    <location>
        <begin position="1"/>
        <end position="26"/>
    </location>
</feature>
<accession>A0A6A6CTV8</accession>
<evidence type="ECO:0000259" key="2">
    <source>
        <dbReference type="SMART" id="SM00358"/>
    </source>
</evidence>
<name>A0A6A6CTV8_ZASCE</name>
<feature type="domain" description="DRBM" evidence="2">
    <location>
        <begin position="175"/>
        <end position="238"/>
    </location>
</feature>
<dbReference type="InterPro" id="IPR014720">
    <property type="entry name" value="dsRBD_dom"/>
</dbReference>
<dbReference type="SUPFAM" id="SSF54768">
    <property type="entry name" value="dsRNA-binding domain-like"/>
    <property type="match status" value="1"/>
</dbReference>
<dbReference type="RefSeq" id="XP_033671420.1">
    <property type="nucleotide sequence ID" value="XM_033804893.1"/>
</dbReference>
<dbReference type="Proteomes" id="UP000799537">
    <property type="component" value="Unassembled WGS sequence"/>
</dbReference>
<dbReference type="AlphaFoldDB" id="A0A6A6CTV8"/>
<protein>
    <recommendedName>
        <fullName evidence="2">DRBM domain-containing protein</fullName>
    </recommendedName>
</protein>
<dbReference type="Gene3D" id="3.30.160.20">
    <property type="match status" value="1"/>
</dbReference>
<feature type="region of interest" description="Disordered" evidence="1">
    <location>
        <begin position="143"/>
        <end position="165"/>
    </location>
</feature>
<dbReference type="CDD" id="cd00048">
    <property type="entry name" value="DSRM_SF"/>
    <property type="match status" value="1"/>
</dbReference>
<reference evidence="3" key="1">
    <citation type="journal article" date="2020" name="Stud. Mycol.">
        <title>101 Dothideomycetes genomes: a test case for predicting lifestyles and emergence of pathogens.</title>
        <authorList>
            <person name="Haridas S."/>
            <person name="Albert R."/>
            <person name="Binder M."/>
            <person name="Bloem J."/>
            <person name="Labutti K."/>
            <person name="Salamov A."/>
            <person name="Andreopoulos B."/>
            <person name="Baker S."/>
            <person name="Barry K."/>
            <person name="Bills G."/>
            <person name="Bluhm B."/>
            <person name="Cannon C."/>
            <person name="Castanera R."/>
            <person name="Culley D."/>
            <person name="Daum C."/>
            <person name="Ezra D."/>
            <person name="Gonzalez J."/>
            <person name="Henrissat B."/>
            <person name="Kuo A."/>
            <person name="Liang C."/>
            <person name="Lipzen A."/>
            <person name="Lutzoni F."/>
            <person name="Magnuson J."/>
            <person name="Mondo S."/>
            <person name="Nolan M."/>
            <person name="Ohm R."/>
            <person name="Pangilinan J."/>
            <person name="Park H.-J."/>
            <person name="Ramirez L."/>
            <person name="Alfaro M."/>
            <person name="Sun H."/>
            <person name="Tritt A."/>
            <person name="Yoshinaga Y."/>
            <person name="Zwiers L.-H."/>
            <person name="Turgeon B."/>
            <person name="Goodwin S."/>
            <person name="Spatafora J."/>
            <person name="Crous P."/>
            <person name="Grigoriev I."/>
        </authorList>
    </citation>
    <scope>NUCLEOTIDE SEQUENCE</scope>
    <source>
        <strain evidence="3">ATCC 36951</strain>
    </source>
</reference>
<evidence type="ECO:0000256" key="1">
    <source>
        <dbReference type="SAM" id="MobiDB-lite"/>
    </source>
</evidence>